<comment type="caution">
    <text evidence="2">The sequence shown here is derived from an EMBL/GenBank/DDBJ whole genome shotgun (WGS) entry which is preliminary data.</text>
</comment>
<feature type="transmembrane region" description="Helical" evidence="1">
    <location>
        <begin position="168"/>
        <end position="189"/>
    </location>
</feature>
<evidence type="ECO:0008006" key="4">
    <source>
        <dbReference type="Google" id="ProtNLM"/>
    </source>
</evidence>
<gene>
    <name evidence="2" type="ORF">HMPREF2531_01967</name>
</gene>
<dbReference type="EMBL" id="LTDF01000074">
    <property type="protein sequence ID" value="KXT51412.1"/>
    <property type="molecule type" value="Genomic_DNA"/>
</dbReference>
<feature type="transmembrane region" description="Helical" evidence="1">
    <location>
        <begin position="20"/>
        <end position="41"/>
    </location>
</feature>
<dbReference type="PANTHER" id="PTHR40078:SF1">
    <property type="entry name" value="INTEGRAL MEMBRANE PROTEIN"/>
    <property type="match status" value="1"/>
</dbReference>
<feature type="transmembrane region" description="Helical" evidence="1">
    <location>
        <begin position="195"/>
        <end position="211"/>
    </location>
</feature>
<keyword evidence="1" id="KW-0812">Transmembrane</keyword>
<protein>
    <recommendedName>
        <fullName evidence="4">YitT family protein</fullName>
    </recommendedName>
</protein>
<dbReference type="AlphaFoldDB" id="A0A139LIZ2"/>
<keyword evidence="1" id="KW-1133">Transmembrane helix</keyword>
<feature type="transmembrane region" description="Helical" evidence="1">
    <location>
        <begin position="121"/>
        <end position="147"/>
    </location>
</feature>
<evidence type="ECO:0000313" key="2">
    <source>
        <dbReference type="EMBL" id="KXT51412.1"/>
    </source>
</evidence>
<evidence type="ECO:0000313" key="3">
    <source>
        <dbReference type="Proteomes" id="UP000070319"/>
    </source>
</evidence>
<evidence type="ECO:0000256" key="1">
    <source>
        <dbReference type="SAM" id="Phobius"/>
    </source>
</evidence>
<keyword evidence="1" id="KW-0472">Membrane</keyword>
<sequence length="244" mass="26576">MSLRKKDCNMAKRELTARYLFFIAGLFVNAFGISLIIKANLGSSPISSLPYTLSLNFPVTLGQFTLLLNAALIAGQIWLLKRDFRKEQFLQIPVAILFSFFIDCSMALLGGFTPAGYASQILSLITGCAILGLGVSMEVIANVVMLSGEAFVKAITLRTGKEFGITKIGFDTTLALLACAASLMIAGSIEGVREGTIIAALIVGLFARFFNRRLGFVNKMITFAPNKTPIQPYEDNCNHRTDRN</sequence>
<dbReference type="InterPro" id="IPR038750">
    <property type="entry name" value="YczE/YyaS-like"/>
</dbReference>
<feature type="transmembrane region" description="Helical" evidence="1">
    <location>
        <begin position="92"/>
        <end position="115"/>
    </location>
</feature>
<feature type="transmembrane region" description="Helical" evidence="1">
    <location>
        <begin position="61"/>
        <end position="80"/>
    </location>
</feature>
<proteinExistence type="predicted"/>
<accession>A0A139LIZ2</accession>
<reference evidence="2 3" key="1">
    <citation type="submission" date="2016-02" db="EMBL/GenBank/DDBJ databases">
        <authorList>
            <person name="Wen L."/>
            <person name="He K."/>
            <person name="Yang H."/>
        </authorList>
    </citation>
    <scope>NUCLEOTIDE SEQUENCE [LARGE SCALE GENOMIC DNA]</scope>
    <source>
        <strain evidence="2 3">KLE1704</strain>
    </source>
</reference>
<dbReference type="Proteomes" id="UP000070319">
    <property type="component" value="Unassembled WGS sequence"/>
</dbReference>
<organism evidence="2">
    <name type="scientific">Bacteroides intestinalis</name>
    <dbReference type="NCBI Taxonomy" id="329854"/>
    <lineage>
        <taxon>Bacteria</taxon>
        <taxon>Pseudomonadati</taxon>
        <taxon>Bacteroidota</taxon>
        <taxon>Bacteroidia</taxon>
        <taxon>Bacteroidales</taxon>
        <taxon>Bacteroidaceae</taxon>
        <taxon>Bacteroides</taxon>
    </lineage>
</organism>
<dbReference type="PANTHER" id="PTHR40078">
    <property type="entry name" value="INTEGRAL MEMBRANE PROTEIN-RELATED"/>
    <property type="match status" value="1"/>
</dbReference>
<dbReference type="PATRIC" id="fig|329854.7.peg.2003"/>
<dbReference type="Pfam" id="PF19700">
    <property type="entry name" value="DUF6198"/>
    <property type="match status" value="1"/>
</dbReference>
<name>A0A139LIZ2_9BACE</name>